<dbReference type="AlphaFoldDB" id="A0A3R9P0A7"/>
<dbReference type="SUPFAM" id="SSF46626">
    <property type="entry name" value="Cytochrome c"/>
    <property type="match status" value="1"/>
</dbReference>
<dbReference type="PANTHER" id="PTHR30600:SF4">
    <property type="entry name" value="CYTOCHROME C DOMAIN-CONTAINING PROTEIN"/>
    <property type="match status" value="1"/>
</dbReference>
<accession>A0A3R9P0A7</accession>
<dbReference type="GO" id="GO:0009055">
    <property type="term" value="F:electron transfer activity"/>
    <property type="evidence" value="ECO:0007669"/>
    <property type="project" value="InterPro"/>
</dbReference>
<evidence type="ECO:0000256" key="5">
    <source>
        <dbReference type="SAM" id="SignalP"/>
    </source>
</evidence>
<keyword evidence="3 4" id="KW-0408">Iron</keyword>
<dbReference type="InterPro" id="IPR010538">
    <property type="entry name" value="DHOR"/>
</dbReference>
<dbReference type="PROSITE" id="PS51007">
    <property type="entry name" value="CYTC"/>
    <property type="match status" value="1"/>
</dbReference>
<keyword evidence="2 4" id="KW-0479">Metal-binding</keyword>
<dbReference type="Pfam" id="PF06537">
    <property type="entry name" value="DHOR"/>
    <property type="match status" value="1"/>
</dbReference>
<dbReference type="GO" id="GO:0046872">
    <property type="term" value="F:metal ion binding"/>
    <property type="evidence" value="ECO:0007669"/>
    <property type="project" value="UniProtKB-KW"/>
</dbReference>
<feature type="domain" description="Cytochrome c" evidence="6">
    <location>
        <begin position="294"/>
        <end position="429"/>
    </location>
</feature>
<proteinExistence type="predicted"/>
<dbReference type="Gene3D" id="1.10.760.10">
    <property type="entry name" value="Cytochrome c-like domain"/>
    <property type="match status" value="1"/>
</dbReference>
<dbReference type="Proteomes" id="UP000269669">
    <property type="component" value="Unassembled WGS sequence"/>
</dbReference>
<dbReference type="GO" id="GO:0004130">
    <property type="term" value="F:cytochrome-c peroxidase activity"/>
    <property type="evidence" value="ECO:0007669"/>
    <property type="project" value="TreeGrafter"/>
</dbReference>
<dbReference type="GO" id="GO:0020037">
    <property type="term" value="F:heme binding"/>
    <property type="evidence" value="ECO:0007669"/>
    <property type="project" value="InterPro"/>
</dbReference>
<keyword evidence="5" id="KW-0732">Signal</keyword>
<dbReference type="EMBL" id="RSDW01000001">
    <property type="protein sequence ID" value="RSL19018.1"/>
    <property type="molecule type" value="Genomic_DNA"/>
</dbReference>
<dbReference type="PANTHER" id="PTHR30600">
    <property type="entry name" value="CYTOCHROME C PEROXIDASE-RELATED"/>
    <property type="match status" value="1"/>
</dbReference>
<dbReference type="InterPro" id="IPR036909">
    <property type="entry name" value="Cyt_c-like_dom_sf"/>
</dbReference>
<dbReference type="OrthoDB" id="9805202at2"/>
<keyword evidence="8" id="KW-1185">Reference proteome</keyword>
<dbReference type="InterPro" id="IPR009056">
    <property type="entry name" value="Cyt_c-like_dom"/>
</dbReference>
<keyword evidence="1 4" id="KW-0349">Heme</keyword>
<comment type="caution">
    <text evidence="7">The sequence shown here is derived from an EMBL/GenBank/DDBJ whole genome shotgun (WGS) entry which is preliminary data.</text>
</comment>
<evidence type="ECO:0000313" key="8">
    <source>
        <dbReference type="Proteomes" id="UP000269669"/>
    </source>
</evidence>
<organism evidence="7 8">
    <name type="scientific">Edaphobacter aggregans</name>
    <dbReference type="NCBI Taxonomy" id="570835"/>
    <lineage>
        <taxon>Bacteria</taxon>
        <taxon>Pseudomonadati</taxon>
        <taxon>Acidobacteriota</taxon>
        <taxon>Terriglobia</taxon>
        <taxon>Terriglobales</taxon>
        <taxon>Acidobacteriaceae</taxon>
        <taxon>Edaphobacter</taxon>
    </lineage>
</organism>
<evidence type="ECO:0000256" key="4">
    <source>
        <dbReference type="PROSITE-ProRule" id="PRU00433"/>
    </source>
</evidence>
<reference evidence="7 8" key="1">
    <citation type="submission" date="2018-12" db="EMBL/GenBank/DDBJ databases">
        <title>Sequencing of bacterial isolates from soil warming experiment in Harvard Forest, Massachusetts, USA.</title>
        <authorList>
            <person name="Deangelis K."/>
        </authorList>
    </citation>
    <scope>NUCLEOTIDE SEQUENCE [LARGE SCALE GENOMIC DNA]</scope>
    <source>
        <strain evidence="7 8">EB153</strain>
    </source>
</reference>
<name>A0A3R9P0A7_9BACT</name>
<evidence type="ECO:0000259" key="6">
    <source>
        <dbReference type="PROSITE" id="PS51007"/>
    </source>
</evidence>
<feature type="signal peptide" evidence="5">
    <location>
        <begin position="1"/>
        <end position="23"/>
    </location>
</feature>
<evidence type="ECO:0000313" key="7">
    <source>
        <dbReference type="EMBL" id="RSL19018.1"/>
    </source>
</evidence>
<evidence type="ECO:0000256" key="2">
    <source>
        <dbReference type="ARBA" id="ARBA00022723"/>
    </source>
</evidence>
<gene>
    <name evidence="7" type="ORF">EDE15_4631</name>
</gene>
<evidence type="ECO:0000256" key="3">
    <source>
        <dbReference type="ARBA" id="ARBA00023004"/>
    </source>
</evidence>
<feature type="chain" id="PRO_5018636981" evidence="5">
    <location>
        <begin position="24"/>
        <end position="429"/>
    </location>
</feature>
<evidence type="ECO:0000256" key="1">
    <source>
        <dbReference type="ARBA" id="ARBA00022617"/>
    </source>
</evidence>
<dbReference type="InterPro" id="IPR051395">
    <property type="entry name" value="Cytochrome_c_Peroxidase/MauG"/>
</dbReference>
<sequence>MLKSHWRKVLLCSCLFATLIVLGTGLATVIAKSPTEAPAGFNTPSFNGAQSVSNGIVEPSGDTFAKDQEVYEENHSVQTGLGPVYNATACVSCHENPNSGGASQFTELRVGHKDENGNFVNPTIFINDGMNTIIGRSIVNDRAIGPEAQEHIPATENIHALRAALNTLGDGFVEAIDDRTLIAIAEQQPEFSEGRVHGEVVQAPIFEAPGQTRVGRFGWKDQHSSLLSFIGDAYLNEMGITNRLRPTDVTTVLKTTKDPEDQPDDLGLADIDHFAQFIRGTMVPPRDTTLAATPAALKGGELFRRVGCSVCHVESITTAPVGTVIDGGMFTVPEALGDKIIHPFGDFLLHDIGTGDGIVQVGPQDTANKLRTAPLWGLRTKPRFMHDLRSLSLEDAISRHDGEAREPARRFRELSPEERRALITFLNSL</sequence>
<protein>
    <submittedName>
        <fullName evidence="7">CxxC motif-containing protein (DUF1111 family)</fullName>
    </submittedName>
</protein>